<evidence type="ECO:0000313" key="2">
    <source>
        <dbReference type="Proteomes" id="UP000467841"/>
    </source>
</evidence>
<name>A0A6D2KZF7_9BRAS</name>
<proteinExistence type="predicted"/>
<reference evidence="1" key="1">
    <citation type="submission" date="2020-01" db="EMBL/GenBank/DDBJ databases">
        <authorList>
            <person name="Mishra B."/>
        </authorList>
    </citation>
    <scope>NUCLEOTIDE SEQUENCE [LARGE SCALE GENOMIC DNA]</scope>
</reference>
<accession>A0A6D2KZF7</accession>
<gene>
    <name evidence="1" type="ORF">MERR_LOCUS45933</name>
</gene>
<dbReference type="Proteomes" id="UP000467841">
    <property type="component" value="Unassembled WGS sequence"/>
</dbReference>
<keyword evidence="2" id="KW-1185">Reference proteome</keyword>
<protein>
    <submittedName>
        <fullName evidence="1">Uncharacterized protein</fullName>
    </submittedName>
</protein>
<organism evidence="1 2">
    <name type="scientific">Microthlaspi erraticum</name>
    <dbReference type="NCBI Taxonomy" id="1685480"/>
    <lineage>
        <taxon>Eukaryota</taxon>
        <taxon>Viridiplantae</taxon>
        <taxon>Streptophyta</taxon>
        <taxon>Embryophyta</taxon>
        <taxon>Tracheophyta</taxon>
        <taxon>Spermatophyta</taxon>
        <taxon>Magnoliopsida</taxon>
        <taxon>eudicotyledons</taxon>
        <taxon>Gunneridae</taxon>
        <taxon>Pentapetalae</taxon>
        <taxon>rosids</taxon>
        <taxon>malvids</taxon>
        <taxon>Brassicales</taxon>
        <taxon>Brassicaceae</taxon>
        <taxon>Coluteocarpeae</taxon>
        <taxon>Microthlaspi</taxon>
    </lineage>
</organism>
<dbReference type="AlphaFoldDB" id="A0A6D2KZF7"/>
<sequence length="73" mass="8001">MYLTSTSCRSCRISSSVWFLAGVVGKSFRSRFGLESVFTGVALVFFAKTEGTFQIGVGKSGLHHGNGYLFLWL</sequence>
<comment type="caution">
    <text evidence="1">The sequence shown here is derived from an EMBL/GenBank/DDBJ whole genome shotgun (WGS) entry which is preliminary data.</text>
</comment>
<dbReference type="EMBL" id="CACVBM020001729">
    <property type="protein sequence ID" value="CAA7058697.1"/>
    <property type="molecule type" value="Genomic_DNA"/>
</dbReference>
<evidence type="ECO:0000313" key="1">
    <source>
        <dbReference type="EMBL" id="CAA7058697.1"/>
    </source>
</evidence>